<evidence type="ECO:0000256" key="1">
    <source>
        <dbReference type="ARBA" id="ARBA00004123"/>
    </source>
</evidence>
<gene>
    <name evidence="17" type="ORF">T459_02174</name>
</gene>
<dbReference type="GO" id="GO:0006281">
    <property type="term" value="P:DNA repair"/>
    <property type="evidence" value="ECO:0007669"/>
    <property type="project" value="UniProtKB-KW"/>
</dbReference>
<organism evidence="17 18">
    <name type="scientific">Capsicum annuum</name>
    <name type="common">Capsicum pepper</name>
    <dbReference type="NCBI Taxonomy" id="4072"/>
    <lineage>
        <taxon>Eukaryota</taxon>
        <taxon>Viridiplantae</taxon>
        <taxon>Streptophyta</taxon>
        <taxon>Embryophyta</taxon>
        <taxon>Tracheophyta</taxon>
        <taxon>Spermatophyta</taxon>
        <taxon>Magnoliopsida</taxon>
        <taxon>eudicotyledons</taxon>
        <taxon>Gunneridae</taxon>
        <taxon>Pentapetalae</taxon>
        <taxon>asterids</taxon>
        <taxon>lamiids</taxon>
        <taxon>Solanales</taxon>
        <taxon>Solanaceae</taxon>
        <taxon>Solanoideae</taxon>
        <taxon>Capsiceae</taxon>
        <taxon>Capsicum</taxon>
    </lineage>
</organism>
<evidence type="ECO:0000256" key="2">
    <source>
        <dbReference type="ARBA" id="ARBA00007845"/>
    </source>
</evidence>
<dbReference type="SUPFAM" id="SSF55874">
    <property type="entry name" value="ATPase domain of HSP90 chaperone/DNA topoisomerase II/histidine kinase"/>
    <property type="match status" value="1"/>
</dbReference>
<evidence type="ECO:0000256" key="6">
    <source>
        <dbReference type="ARBA" id="ARBA00022763"/>
    </source>
</evidence>
<comment type="caution">
    <text evidence="17">The sequence shown here is derived from an EMBL/GenBank/DDBJ whole genome shotgun (WGS) entry which is preliminary data.</text>
</comment>
<keyword evidence="7" id="KW-0378">Hydrolase</keyword>
<keyword evidence="10 14" id="KW-0175">Coiled coil</keyword>
<dbReference type="GO" id="GO:0005524">
    <property type="term" value="F:ATP binding"/>
    <property type="evidence" value="ECO:0007669"/>
    <property type="project" value="UniProtKB-KW"/>
</dbReference>
<sequence length="619" mass="70348">MKVEMALPMGFLDPLPPEERSVWNRSLGEVVRNNELVVASEKVIASSTKQFWKAGDYEGIDGGYAAGHADGMDHVRVHPRFLHSNATSHKWALGAFAELLDNAVDEVCNGASYVSVDVLDNMKEKGKMILVEDNGGGMTPDKMHQCMSLGYSAKSKLANTIGQYGNGFKTSSMRLGADVIVFSRCQGRDGISTAQSVGMLSYTFLRSTGKEDIIAPMIDFVKREETWEMLVCSSADDWKRNSNTIVQWSPYESEDDLFQQFEILNDQGTRIIIYNLWEDEKRATELDFDTDPQDIQIKGVNRDEKKIEKAKIYPNSRHFLTYQHSLRAVSLVTIGFVKDAEHHIDIQGFNVYHKNRLIKPFWRVWNAAGSDGRGAIGVLEANFVKPAHDKQGFERTIVLARLEARLQAMQKKYWSENCQKIGYAKRRNIKNSVSLEKEANTPAKHKSCLWSSPNVHTTGHDKSKSRSTGGEYKMGQVHSSIQATNQTMWRELSSSRQTGQVPTNLVAKREDTESNLREENHSTKNRLQQALRDLQYEKDKNKNLEGQLKAAQSLISDLNNNHDNLANMLFEERRRRDKEVENLTSKLKDSSDTNEELHNKVRQLENTIAFTSVKRERKH</sequence>
<reference evidence="17 18" key="2">
    <citation type="journal article" date="2017" name="Genome Biol.">
        <title>New reference genome sequences of hot pepper reveal the massive evolution of plant disease-resistance genes by retroduplication.</title>
        <authorList>
            <person name="Kim S."/>
            <person name="Park J."/>
            <person name="Yeom S.I."/>
            <person name="Kim Y.M."/>
            <person name="Seo E."/>
            <person name="Kim K.T."/>
            <person name="Kim M.S."/>
            <person name="Lee J.M."/>
            <person name="Cheong K."/>
            <person name="Shin H.S."/>
            <person name="Kim S.B."/>
            <person name="Han K."/>
            <person name="Lee J."/>
            <person name="Park M."/>
            <person name="Lee H.A."/>
            <person name="Lee H.Y."/>
            <person name="Lee Y."/>
            <person name="Oh S."/>
            <person name="Lee J.H."/>
            <person name="Choi E."/>
            <person name="Choi E."/>
            <person name="Lee S.E."/>
            <person name="Jeon J."/>
            <person name="Kim H."/>
            <person name="Choi G."/>
            <person name="Song H."/>
            <person name="Lee J."/>
            <person name="Lee S.C."/>
            <person name="Kwon J.K."/>
            <person name="Lee H.Y."/>
            <person name="Koo N."/>
            <person name="Hong Y."/>
            <person name="Kim R.W."/>
            <person name="Kang W.H."/>
            <person name="Huh J.H."/>
            <person name="Kang B.C."/>
            <person name="Yang T.J."/>
            <person name="Lee Y.H."/>
            <person name="Bennetzen J.L."/>
            <person name="Choi D."/>
        </authorList>
    </citation>
    <scope>NUCLEOTIDE SEQUENCE [LARGE SCALE GENOMIC DNA]</scope>
    <source>
        <strain evidence="18">cv. CM334</strain>
    </source>
</reference>
<dbReference type="GO" id="GO:0031349">
    <property type="term" value="P:positive regulation of defense response"/>
    <property type="evidence" value="ECO:0007669"/>
    <property type="project" value="UniProtKB-ARBA"/>
</dbReference>
<dbReference type="GO" id="GO:0006325">
    <property type="term" value="P:chromatin organization"/>
    <property type="evidence" value="ECO:0007669"/>
    <property type="project" value="UniProtKB-KW"/>
</dbReference>
<dbReference type="PANTHER" id="PTHR23336:SF72">
    <property type="entry name" value="PROTEIN MICRORCHIDIA 5"/>
    <property type="match status" value="1"/>
</dbReference>
<dbReference type="InterPro" id="IPR045261">
    <property type="entry name" value="MORC_ATPase"/>
</dbReference>
<reference evidence="17 18" key="1">
    <citation type="journal article" date="2014" name="Nat. Genet.">
        <title>Genome sequence of the hot pepper provides insights into the evolution of pungency in Capsicum species.</title>
        <authorList>
            <person name="Kim S."/>
            <person name="Park M."/>
            <person name="Yeom S.I."/>
            <person name="Kim Y.M."/>
            <person name="Lee J.M."/>
            <person name="Lee H.A."/>
            <person name="Seo E."/>
            <person name="Choi J."/>
            <person name="Cheong K."/>
            <person name="Kim K.T."/>
            <person name="Jung K."/>
            <person name="Lee G.W."/>
            <person name="Oh S.K."/>
            <person name="Bae C."/>
            <person name="Kim S.B."/>
            <person name="Lee H.Y."/>
            <person name="Kim S.Y."/>
            <person name="Kim M.S."/>
            <person name="Kang B.C."/>
            <person name="Jo Y.D."/>
            <person name="Yang H.B."/>
            <person name="Jeong H.J."/>
            <person name="Kang W.H."/>
            <person name="Kwon J.K."/>
            <person name="Shin C."/>
            <person name="Lim J.Y."/>
            <person name="Park J.H."/>
            <person name="Huh J.H."/>
            <person name="Kim J.S."/>
            <person name="Kim B.D."/>
            <person name="Cohen O."/>
            <person name="Paran I."/>
            <person name="Suh M.C."/>
            <person name="Lee S.B."/>
            <person name="Kim Y.K."/>
            <person name="Shin Y."/>
            <person name="Noh S.J."/>
            <person name="Park J."/>
            <person name="Seo Y.S."/>
            <person name="Kwon S.Y."/>
            <person name="Kim H.A."/>
            <person name="Park J.M."/>
            <person name="Kim H.J."/>
            <person name="Choi S.B."/>
            <person name="Bosland P.W."/>
            <person name="Reeves G."/>
            <person name="Jo S.H."/>
            <person name="Lee B.W."/>
            <person name="Cho H.T."/>
            <person name="Choi H.S."/>
            <person name="Lee M.S."/>
            <person name="Yu Y."/>
            <person name="Do Choi Y."/>
            <person name="Park B.S."/>
            <person name="van Deynze A."/>
            <person name="Ashrafi H."/>
            <person name="Hill T."/>
            <person name="Kim W.T."/>
            <person name="Pai H.S."/>
            <person name="Ahn H.K."/>
            <person name="Yeam I."/>
            <person name="Giovannoni J.J."/>
            <person name="Rose J.K."/>
            <person name="Sorensen I."/>
            <person name="Lee S.J."/>
            <person name="Kim R.W."/>
            <person name="Choi I.Y."/>
            <person name="Choi B.S."/>
            <person name="Lim J.S."/>
            <person name="Lee Y.H."/>
            <person name="Choi D."/>
        </authorList>
    </citation>
    <scope>NUCLEOTIDE SEQUENCE [LARGE SCALE GENOMIC DNA]</scope>
    <source>
        <strain evidence="18">cv. CM334</strain>
    </source>
</reference>
<dbReference type="GO" id="GO:0004519">
    <property type="term" value="F:endonuclease activity"/>
    <property type="evidence" value="ECO:0007669"/>
    <property type="project" value="UniProtKB-KW"/>
</dbReference>
<keyword evidence="6" id="KW-0227">DNA damage</keyword>
<dbReference type="Gene3D" id="3.30.565.10">
    <property type="entry name" value="Histidine kinase-like ATPase, C-terminal domain"/>
    <property type="match status" value="1"/>
</dbReference>
<proteinExistence type="inferred from homology"/>
<keyword evidence="18" id="KW-1185">Reference proteome</keyword>
<evidence type="ECO:0000256" key="11">
    <source>
        <dbReference type="ARBA" id="ARBA00023158"/>
    </source>
</evidence>
<evidence type="ECO:0000256" key="10">
    <source>
        <dbReference type="ARBA" id="ARBA00023054"/>
    </source>
</evidence>
<evidence type="ECO:0000313" key="18">
    <source>
        <dbReference type="Proteomes" id="UP000222542"/>
    </source>
</evidence>
<dbReference type="FunFam" id="3.30.565.10:FF:000075">
    <property type="entry name" value="MORC family CW-type zinc finger protein 4"/>
    <property type="match status" value="1"/>
</dbReference>
<protein>
    <recommendedName>
        <fullName evidence="16">Morc S5 domain-containing protein</fullName>
    </recommendedName>
</protein>
<dbReference type="PANTHER" id="PTHR23336">
    <property type="entry name" value="ZINC FINGER CW-TYPE COILED-COIL DOMAIN PROTEIN 3"/>
    <property type="match status" value="1"/>
</dbReference>
<keyword evidence="4" id="KW-0547">Nucleotide-binding</keyword>
<evidence type="ECO:0000256" key="7">
    <source>
        <dbReference type="ARBA" id="ARBA00022801"/>
    </source>
</evidence>
<keyword evidence="8" id="KW-0067">ATP-binding</keyword>
<dbReference type="Gramene" id="PHT94292">
    <property type="protein sequence ID" value="PHT94292"/>
    <property type="gene ID" value="T459_02174"/>
</dbReference>
<dbReference type="GO" id="GO:0031047">
    <property type="term" value="P:regulatory ncRNA-mediated gene silencing"/>
    <property type="evidence" value="ECO:0007669"/>
    <property type="project" value="UniProtKB-KW"/>
</dbReference>
<dbReference type="EMBL" id="AYRZ02000001">
    <property type="protein sequence ID" value="PHT94292.1"/>
    <property type="molecule type" value="Genomic_DNA"/>
</dbReference>
<evidence type="ECO:0000313" key="17">
    <source>
        <dbReference type="EMBL" id="PHT94292.1"/>
    </source>
</evidence>
<evidence type="ECO:0000256" key="8">
    <source>
        <dbReference type="ARBA" id="ARBA00022840"/>
    </source>
</evidence>
<evidence type="ECO:0000256" key="14">
    <source>
        <dbReference type="SAM" id="Coils"/>
    </source>
</evidence>
<feature type="domain" description="Morc S5" evidence="16">
    <location>
        <begin position="301"/>
        <end position="414"/>
    </location>
</feature>
<dbReference type="GO" id="GO:0005634">
    <property type="term" value="C:nucleus"/>
    <property type="evidence" value="ECO:0000318"/>
    <property type="project" value="GO_Central"/>
</dbReference>
<evidence type="ECO:0000256" key="13">
    <source>
        <dbReference type="ARBA" id="ARBA00023242"/>
    </source>
</evidence>
<dbReference type="Pfam" id="PF13589">
    <property type="entry name" value="HATPase_c_3"/>
    <property type="match status" value="1"/>
</dbReference>
<evidence type="ECO:0000256" key="12">
    <source>
        <dbReference type="ARBA" id="ARBA00023204"/>
    </source>
</evidence>
<keyword evidence="11" id="KW-0943">RNA-mediated gene silencing</keyword>
<keyword evidence="3" id="KW-0540">Nuclease</keyword>
<dbReference type="GO" id="GO:0016887">
    <property type="term" value="F:ATP hydrolysis activity"/>
    <property type="evidence" value="ECO:0007669"/>
    <property type="project" value="InterPro"/>
</dbReference>
<dbReference type="InterPro" id="IPR036890">
    <property type="entry name" value="HATPase_C_sf"/>
</dbReference>
<dbReference type="AlphaFoldDB" id="A0A2G3AJ83"/>
<name>A0A2G3AJ83_CAPAN</name>
<evidence type="ECO:0000256" key="5">
    <source>
        <dbReference type="ARBA" id="ARBA00022759"/>
    </source>
</evidence>
<feature type="coiled-coil region" evidence="14">
    <location>
        <begin position="513"/>
        <end position="614"/>
    </location>
</feature>
<keyword evidence="12" id="KW-0234">DNA repair</keyword>
<evidence type="ECO:0000256" key="3">
    <source>
        <dbReference type="ARBA" id="ARBA00022722"/>
    </source>
</evidence>
<comment type="similarity">
    <text evidence="2">Belongs to the MORC ATPase protein family.</text>
</comment>
<evidence type="ECO:0000256" key="15">
    <source>
        <dbReference type="SAM" id="MobiDB-lite"/>
    </source>
</evidence>
<accession>A0A2G3AJ83</accession>
<keyword evidence="9" id="KW-0156">Chromatin regulator</keyword>
<dbReference type="OMA" id="NSRHFFT"/>
<dbReference type="Proteomes" id="UP000222542">
    <property type="component" value="Unassembled WGS sequence"/>
</dbReference>
<dbReference type="InterPro" id="IPR041006">
    <property type="entry name" value="Morc_S5"/>
</dbReference>
<keyword evidence="5" id="KW-0255">Endonuclease</keyword>
<evidence type="ECO:0000259" key="16">
    <source>
        <dbReference type="Pfam" id="PF17942"/>
    </source>
</evidence>
<feature type="region of interest" description="Disordered" evidence="15">
    <location>
        <begin position="437"/>
        <end position="472"/>
    </location>
</feature>
<keyword evidence="13" id="KW-0539">Nucleus</keyword>
<dbReference type="Pfam" id="PF17942">
    <property type="entry name" value="Morc6_S5"/>
    <property type="match status" value="1"/>
</dbReference>
<evidence type="ECO:0000256" key="4">
    <source>
        <dbReference type="ARBA" id="ARBA00022741"/>
    </source>
</evidence>
<evidence type="ECO:0000256" key="9">
    <source>
        <dbReference type="ARBA" id="ARBA00022853"/>
    </source>
</evidence>
<comment type="subcellular location">
    <subcellularLocation>
        <location evidence="1">Nucleus</location>
    </subcellularLocation>
</comment>